<keyword evidence="6" id="KW-1185">Reference proteome</keyword>
<dbReference type="PANTHER" id="PTHR13326:SF21">
    <property type="entry name" value="PSEUDOURIDYLATE SYNTHASE PUS7L"/>
    <property type="match status" value="1"/>
</dbReference>
<feature type="region of interest" description="Disordered" evidence="3">
    <location>
        <begin position="177"/>
        <end position="209"/>
    </location>
</feature>
<dbReference type="Gene3D" id="3.30.2350.20">
    <property type="entry name" value="TruD, catalytic domain"/>
    <property type="match status" value="3"/>
</dbReference>
<dbReference type="InterPro" id="IPR020103">
    <property type="entry name" value="PsdUridine_synth_cat_dom_sf"/>
</dbReference>
<dbReference type="PIRSF" id="PIRSF037016">
    <property type="entry name" value="Pseudouridin_synth_euk_prd"/>
    <property type="match status" value="1"/>
</dbReference>
<feature type="domain" description="TRUD" evidence="4">
    <location>
        <begin position="349"/>
        <end position="605"/>
    </location>
</feature>
<protein>
    <recommendedName>
        <fullName evidence="4">TRUD domain-containing protein</fullName>
    </recommendedName>
</protein>
<dbReference type="EMBL" id="JAZGSY010000492">
    <property type="protein sequence ID" value="KAL1835965.1"/>
    <property type="molecule type" value="Genomic_DNA"/>
</dbReference>
<dbReference type="Proteomes" id="UP001583172">
    <property type="component" value="Unassembled WGS sequence"/>
</dbReference>
<dbReference type="InterPro" id="IPR001656">
    <property type="entry name" value="PsdUridine_synth_TruD"/>
</dbReference>
<evidence type="ECO:0000256" key="3">
    <source>
        <dbReference type="SAM" id="MobiDB-lite"/>
    </source>
</evidence>
<evidence type="ECO:0000259" key="4">
    <source>
        <dbReference type="PROSITE" id="PS50984"/>
    </source>
</evidence>
<organism evidence="5 6">
    <name type="scientific">Humicola insolens</name>
    <name type="common">Soft-rot fungus</name>
    <dbReference type="NCBI Taxonomy" id="85995"/>
    <lineage>
        <taxon>Eukaryota</taxon>
        <taxon>Fungi</taxon>
        <taxon>Dikarya</taxon>
        <taxon>Ascomycota</taxon>
        <taxon>Pezizomycotina</taxon>
        <taxon>Sordariomycetes</taxon>
        <taxon>Sordariomycetidae</taxon>
        <taxon>Sordariales</taxon>
        <taxon>Chaetomiaceae</taxon>
        <taxon>Mycothermus</taxon>
    </lineage>
</organism>
<dbReference type="InterPro" id="IPR042214">
    <property type="entry name" value="TruD_catalytic"/>
</dbReference>
<dbReference type="CDD" id="cd02576">
    <property type="entry name" value="PseudoU_synth_ScPUS7"/>
    <property type="match status" value="1"/>
</dbReference>
<evidence type="ECO:0000256" key="1">
    <source>
        <dbReference type="ARBA" id="ARBA00007953"/>
    </source>
</evidence>
<gene>
    <name evidence="5" type="ORF">VTJ49DRAFT_5753</name>
</gene>
<feature type="compositionally biased region" description="Polar residues" evidence="3">
    <location>
        <begin position="181"/>
        <end position="200"/>
    </location>
</feature>
<dbReference type="PANTHER" id="PTHR13326">
    <property type="entry name" value="TRNA PSEUDOURIDINE SYNTHASE D"/>
    <property type="match status" value="1"/>
</dbReference>
<dbReference type="InterPro" id="IPR011760">
    <property type="entry name" value="PsdUridine_synth_TruD_insert"/>
</dbReference>
<sequence>MSSQRRSTHVPSVRLESEKGLGITQRRAAINFAWNGDIRKRYTDFLVNEISRDGTVLHLLDFEEQEPHAQATVNRNFTGPIPPNKLENKPSFNVNQVTPISEDDRKALIGLVGETVAEQLIALDEKIQAKKHLDQNERTVTLDPVTDRNARAHIHQEIRRIFNSRFETTADATGVIRASPAQKTSNTRGSSNRALSQNWISRRENNQRKAKAREVAPGSGPYLHLTLYKENKDTMDAINTIARLLKVKASNFGFAGTKDRRAATVQRISVFGQKPSNLIWMNSYIPGVRVGNFAFSQTGIELGDHGGNEFVITIKNCEPLIGQDCSLPQRMKMIQQSVKCGLAFLKNNGYINYFGLQRFGTYSIGTHLLGIKILKGDLEGFLDAVLHVDDSLLEDVLNTNSSSSFGKDNQANRDDLNRARAITTWKTTKSAEKALELLPKRFSTEASIIRHLGKNPKDLLGAVLSITRGMRMMYIHAYQSFVWNFAATRRWAQFGAKVIEGDLVLVKDAVSRGSTDDENPFAHNDDDYKQARALTAEDIASGKYTIDDVVLPLPGYDVIYPANEIGDYYVEFMGRPENGSLDPHNMRRKTRDFSLSGAYRPLIGHFIGEPEFAVVSYHDDTQQLWPTDLDYAIQLKKDRAAQNAAKAKAQTTSTAVPKADDGLANRWNNFAQNAAQYDAALEAERRRKAVEEPKADAMVTNETWIQTGLDGSSKRIKVARHTQAIEIRNPDGQVGDVPGGAPITGVSALTGPTSFADLVNAHATQTVAGVPSTASQRSASPPKAFDLKQYLEEHASAAERQASAAGSEAEAQIMNHASDALKWYLNKTLEASGSAQKDQAMEVEAAKPTETEVTKPASTGPFEAGRIINGVKVPHLCPACENPLAMDVDIDEGSIAPGDDKIAVVLKFRLKVSNYATIVLRELMGTTAEELAL</sequence>
<dbReference type="NCBIfam" id="TIGR00094">
    <property type="entry name" value="tRNA_TruD_broad"/>
    <property type="match status" value="1"/>
</dbReference>
<comment type="similarity">
    <text evidence="1">Belongs to the pseudouridine synthase TruD family.</text>
</comment>
<proteinExistence type="inferred from homology"/>
<evidence type="ECO:0000256" key="2">
    <source>
        <dbReference type="ARBA" id="ARBA00023235"/>
    </source>
</evidence>
<evidence type="ECO:0000313" key="5">
    <source>
        <dbReference type="EMBL" id="KAL1835965.1"/>
    </source>
</evidence>
<comment type="caution">
    <text evidence="5">The sequence shown here is derived from an EMBL/GenBank/DDBJ whole genome shotgun (WGS) entry which is preliminary data.</text>
</comment>
<name>A0ABR3V2G3_HUMIN</name>
<evidence type="ECO:0000313" key="6">
    <source>
        <dbReference type="Proteomes" id="UP001583172"/>
    </source>
</evidence>
<dbReference type="PROSITE" id="PS50984">
    <property type="entry name" value="TRUD"/>
    <property type="match status" value="1"/>
</dbReference>
<dbReference type="Pfam" id="PF01142">
    <property type="entry name" value="TruD"/>
    <property type="match status" value="1"/>
</dbReference>
<reference evidence="5 6" key="1">
    <citation type="journal article" date="2024" name="Commun. Biol.">
        <title>Comparative genomic analysis of thermophilic fungi reveals convergent evolutionary adaptations and gene losses.</title>
        <authorList>
            <person name="Steindorff A.S."/>
            <person name="Aguilar-Pontes M.V."/>
            <person name="Robinson A.J."/>
            <person name="Andreopoulos B."/>
            <person name="LaButti K."/>
            <person name="Kuo A."/>
            <person name="Mondo S."/>
            <person name="Riley R."/>
            <person name="Otillar R."/>
            <person name="Haridas S."/>
            <person name="Lipzen A."/>
            <person name="Grimwood J."/>
            <person name="Schmutz J."/>
            <person name="Clum A."/>
            <person name="Reid I.D."/>
            <person name="Moisan M.C."/>
            <person name="Butler G."/>
            <person name="Nguyen T.T.M."/>
            <person name="Dewar K."/>
            <person name="Conant G."/>
            <person name="Drula E."/>
            <person name="Henrissat B."/>
            <person name="Hansel C."/>
            <person name="Singer S."/>
            <person name="Hutchinson M.I."/>
            <person name="de Vries R.P."/>
            <person name="Natvig D.O."/>
            <person name="Powell A.J."/>
            <person name="Tsang A."/>
            <person name="Grigoriev I.V."/>
        </authorList>
    </citation>
    <scope>NUCLEOTIDE SEQUENCE [LARGE SCALE GENOMIC DNA]</scope>
    <source>
        <strain evidence="5 6">CBS 620.91</strain>
    </source>
</reference>
<keyword evidence="2" id="KW-0413">Isomerase</keyword>
<dbReference type="SUPFAM" id="SSF55120">
    <property type="entry name" value="Pseudouridine synthase"/>
    <property type="match status" value="1"/>
</dbReference>
<accession>A0ABR3V2G3</accession>